<dbReference type="PANTHER" id="PTHR42839:SF2">
    <property type="entry name" value="ISOCHORISMATE SYNTHASE ENTC"/>
    <property type="match status" value="1"/>
</dbReference>
<dbReference type="InterPro" id="IPR004561">
    <property type="entry name" value="IsoChor_synthase"/>
</dbReference>
<proteinExistence type="inferred from homology"/>
<keyword evidence="4 7" id="KW-0413">Isomerase</keyword>
<dbReference type="RefSeq" id="WP_377870519.1">
    <property type="nucleotide sequence ID" value="NZ_JBHMAY010000022.1"/>
</dbReference>
<evidence type="ECO:0000256" key="4">
    <source>
        <dbReference type="ARBA" id="ARBA00023235"/>
    </source>
</evidence>
<evidence type="ECO:0000313" key="7">
    <source>
        <dbReference type="EMBL" id="MFC3509894.1"/>
    </source>
</evidence>
<dbReference type="Gene3D" id="3.60.120.10">
    <property type="entry name" value="Anthranilate synthase"/>
    <property type="match status" value="1"/>
</dbReference>
<protein>
    <recommendedName>
        <fullName evidence="3">isochorismate synthase</fullName>
        <ecNumber evidence="3">5.4.4.2</ecNumber>
    </recommendedName>
    <alternativeName>
        <fullName evidence="5">Isochorismate mutase</fullName>
    </alternativeName>
</protein>
<dbReference type="EMBL" id="JBHRWI010000007">
    <property type="protein sequence ID" value="MFC3509894.1"/>
    <property type="molecule type" value="Genomic_DNA"/>
</dbReference>
<comment type="caution">
    <text evidence="7">The sequence shown here is derived from an EMBL/GenBank/DDBJ whole genome shotgun (WGS) entry which is preliminary data.</text>
</comment>
<dbReference type="Proteomes" id="UP001595764">
    <property type="component" value="Unassembled WGS sequence"/>
</dbReference>
<evidence type="ECO:0000256" key="1">
    <source>
        <dbReference type="ARBA" id="ARBA00000799"/>
    </source>
</evidence>
<comment type="similarity">
    <text evidence="2">Belongs to the isochorismate synthase family.</text>
</comment>
<evidence type="ECO:0000256" key="2">
    <source>
        <dbReference type="ARBA" id="ARBA00005297"/>
    </source>
</evidence>
<evidence type="ECO:0000256" key="3">
    <source>
        <dbReference type="ARBA" id="ARBA00012824"/>
    </source>
</evidence>
<accession>A0ABV7QCL5</accession>
<dbReference type="InterPro" id="IPR015890">
    <property type="entry name" value="Chorismate_C"/>
</dbReference>
<dbReference type="GO" id="GO:0008909">
    <property type="term" value="F:isochorismate synthase activity"/>
    <property type="evidence" value="ECO:0007669"/>
    <property type="project" value="UniProtKB-EC"/>
</dbReference>
<dbReference type="NCBIfam" id="TIGR00543">
    <property type="entry name" value="isochor_syn"/>
    <property type="match status" value="1"/>
</dbReference>
<reference evidence="8" key="1">
    <citation type="journal article" date="2019" name="Int. J. Syst. Evol. Microbiol.">
        <title>The Global Catalogue of Microorganisms (GCM) 10K type strain sequencing project: providing services to taxonomists for standard genome sequencing and annotation.</title>
        <authorList>
            <consortium name="The Broad Institute Genomics Platform"/>
            <consortium name="The Broad Institute Genome Sequencing Center for Infectious Disease"/>
            <person name="Wu L."/>
            <person name="Ma J."/>
        </authorList>
    </citation>
    <scope>NUCLEOTIDE SEQUENCE [LARGE SCALE GENOMIC DNA]</scope>
    <source>
        <strain evidence="8">CGMCC 4.7682</strain>
    </source>
</reference>
<feature type="domain" description="Chorismate-utilising enzyme C-terminal" evidence="6">
    <location>
        <begin position="198"/>
        <end position="457"/>
    </location>
</feature>
<evidence type="ECO:0000259" key="6">
    <source>
        <dbReference type="Pfam" id="PF00425"/>
    </source>
</evidence>
<sequence length="471" mass="47506">MSSPAPARPRPVHRAADLLAAYLPGSFYYSSARGVLLADGVHSCVRGTPGNRAAAAAEALEAAVLAGVAHPVVVGAIGFRPDSGSSLIVPAVVRRAKAPGNAASGASGVDGRAELAGADSGVAGRAELAGGVSGVGGRAELAGADPGVGGRAELADGVSGVGSRAELAGGVSAEGDRGEPSGFSAQPSWTVVPQPAPEVYAESVRRAVELITDGELEKVVLARALDLVGQQGVSVQRLLRNLVVADPAAHAFAVDVSAPGDPAPRTLVGASPELLVSREGDVVTANPLAGSRRRTGDPVQDAQAIAELRVSEKDLNEHALVAAQVAEVLGRYCTELEVPQEPEVIGTPTMWHLSTRITGQVGPGGPSSLELAEALHPTPAVCGVPVDLARDTIARLEPEDRGYYAGLVGWTDLAGDGEWVVTIRCAEVSDKTARLFAGAGVVAGSDPAAELAETSAKFGTLLRALGAEGVA</sequence>
<dbReference type="PANTHER" id="PTHR42839">
    <property type="entry name" value="ISOCHORISMATE SYNTHASE ENTC"/>
    <property type="match status" value="1"/>
</dbReference>
<evidence type="ECO:0000313" key="8">
    <source>
        <dbReference type="Proteomes" id="UP001595764"/>
    </source>
</evidence>
<dbReference type="EC" id="5.4.4.2" evidence="3"/>
<evidence type="ECO:0000256" key="5">
    <source>
        <dbReference type="ARBA" id="ARBA00041564"/>
    </source>
</evidence>
<gene>
    <name evidence="7" type="ORF">ACFORO_06940</name>
</gene>
<organism evidence="7 8">
    <name type="scientific">Amycolatopsis halotolerans</name>
    <dbReference type="NCBI Taxonomy" id="330083"/>
    <lineage>
        <taxon>Bacteria</taxon>
        <taxon>Bacillati</taxon>
        <taxon>Actinomycetota</taxon>
        <taxon>Actinomycetes</taxon>
        <taxon>Pseudonocardiales</taxon>
        <taxon>Pseudonocardiaceae</taxon>
        <taxon>Amycolatopsis</taxon>
    </lineage>
</organism>
<dbReference type="Pfam" id="PF00425">
    <property type="entry name" value="Chorismate_bind"/>
    <property type="match status" value="1"/>
</dbReference>
<name>A0ABV7QCL5_9PSEU</name>
<keyword evidence="8" id="KW-1185">Reference proteome</keyword>
<dbReference type="SUPFAM" id="SSF56322">
    <property type="entry name" value="ADC synthase"/>
    <property type="match status" value="1"/>
</dbReference>
<dbReference type="InterPro" id="IPR005801">
    <property type="entry name" value="ADC_synthase"/>
</dbReference>
<comment type="catalytic activity">
    <reaction evidence="1">
        <text>chorismate = isochorismate</text>
        <dbReference type="Rhea" id="RHEA:18985"/>
        <dbReference type="ChEBI" id="CHEBI:29748"/>
        <dbReference type="ChEBI" id="CHEBI:29780"/>
        <dbReference type="EC" id="5.4.4.2"/>
    </reaction>
</comment>